<organism evidence="2 3">
    <name type="scientific">Turnera subulata</name>
    <dbReference type="NCBI Taxonomy" id="218843"/>
    <lineage>
        <taxon>Eukaryota</taxon>
        <taxon>Viridiplantae</taxon>
        <taxon>Streptophyta</taxon>
        <taxon>Embryophyta</taxon>
        <taxon>Tracheophyta</taxon>
        <taxon>Spermatophyta</taxon>
        <taxon>Magnoliopsida</taxon>
        <taxon>eudicotyledons</taxon>
        <taxon>Gunneridae</taxon>
        <taxon>Pentapetalae</taxon>
        <taxon>rosids</taxon>
        <taxon>fabids</taxon>
        <taxon>Malpighiales</taxon>
        <taxon>Passifloraceae</taxon>
        <taxon>Turnera</taxon>
    </lineage>
</organism>
<proteinExistence type="predicted"/>
<dbReference type="Proteomes" id="UP001141552">
    <property type="component" value="Unassembled WGS sequence"/>
</dbReference>
<name>A0A9Q0FNY2_9ROSI</name>
<reference evidence="2" key="1">
    <citation type="submission" date="2022-02" db="EMBL/GenBank/DDBJ databases">
        <authorList>
            <person name="Henning P.M."/>
            <person name="McCubbin A.G."/>
            <person name="Shore J.S."/>
        </authorList>
    </citation>
    <scope>NUCLEOTIDE SEQUENCE</scope>
    <source>
        <strain evidence="2">F60SS</strain>
        <tissue evidence="2">Leaves</tissue>
    </source>
</reference>
<feature type="compositionally biased region" description="Low complexity" evidence="1">
    <location>
        <begin position="7"/>
        <end position="39"/>
    </location>
</feature>
<sequence>MAEQPETASSSSYHRPPSPPLSSSSSSATAAATTQNSPPESAATSLKQSRGPAFSGFLAYPNGDLQMFPVMYPVMVPGLTHLGNQEQAMNRGAGIYAVPVPHYSTPIVGLPPNTLIPLTLNIPT</sequence>
<evidence type="ECO:0000256" key="1">
    <source>
        <dbReference type="SAM" id="MobiDB-lite"/>
    </source>
</evidence>
<feature type="region of interest" description="Disordered" evidence="1">
    <location>
        <begin position="1"/>
        <end position="48"/>
    </location>
</feature>
<dbReference type="PANTHER" id="PTHR36787">
    <property type="entry name" value="TRANSMEMBRANE PROTEIN"/>
    <property type="match status" value="1"/>
</dbReference>
<dbReference type="OrthoDB" id="21589at2759"/>
<dbReference type="EMBL" id="JAKUCV010004592">
    <property type="protein sequence ID" value="KAJ4834896.1"/>
    <property type="molecule type" value="Genomic_DNA"/>
</dbReference>
<comment type="caution">
    <text evidence="2">The sequence shown here is derived from an EMBL/GenBank/DDBJ whole genome shotgun (WGS) entry which is preliminary data.</text>
</comment>
<protein>
    <submittedName>
        <fullName evidence="2">Uncharacterized protein</fullName>
    </submittedName>
</protein>
<accession>A0A9Q0FNY2</accession>
<reference evidence="2" key="2">
    <citation type="journal article" date="2023" name="Plants (Basel)">
        <title>Annotation of the Turnera subulata (Passifloraceae) Draft Genome Reveals the S-Locus Evolved after the Divergence of Turneroideae from Passifloroideae in a Stepwise Manner.</title>
        <authorList>
            <person name="Henning P.M."/>
            <person name="Roalson E.H."/>
            <person name="Mir W."/>
            <person name="McCubbin A.G."/>
            <person name="Shore J.S."/>
        </authorList>
    </citation>
    <scope>NUCLEOTIDE SEQUENCE</scope>
    <source>
        <strain evidence="2">F60SS</strain>
    </source>
</reference>
<gene>
    <name evidence="2" type="ORF">Tsubulata_038798</name>
</gene>
<dbReference type="AlphaFoldDB" id="A0A9Q0FNY2"/>
<evidence type="ECO:0000313" key="3">
    <source>
        <dbReference type="Proteomes" id="UP001141552"/>
    </source>
</evidence>
<evidence type="ECO:0000313" key="2">
    <source>
        <dbReference type="EMBL" id="KAJ4834896.1"/>
    </source>
</evidence>
<keyword evidence="3" id="KW-1185">Reference proteome</keyword>